<evidence type="ECO:0000313" key="9">
    <source>
        <dbReference type="Proteomes" id="UP001146351"/>
    </source>
</evidence>
<dbReference type="InterPro" id="IPR011701">
    <property type="entry name" value="MFS"/>
</dbReference>
<sequence>MVSWRWCFYLNLPIGGLVAILLFIIEIPEQMIKPPIEKAARTIIHELDLIGFALFSPAAIQLLLALSYGSNGKYAWNSATVIGLFGGAAGTFAVFLLWEHHQGAKAMIPLNMIVNRKVWASCLVMMGIYGTVNCTSYYLPIYFQSVHNYSPIRSGISLLPVMLGQVVFSVVSGLLIQQLGYYMPFAICGGALGGISGGLLSTLSAYSPTGEWIVYQLLSGVGRGIIFQVPVVAIQNALPPSETSIGMAVLVFSQTLAGATIITIANVIFDSGLKSLLPQNAPNVNKEAVIAAGATGFRSVVAKADIPGVIQAYAKSCDYVFYVVTGMGVLMFLAAWGTGWVDIRQKKLGRRRDPT</sequence>
<evidence type="ECO:0008006" key="10">
    <source>
        <dbReference type="Google" id="ProtNLM"/>
    </source>
</evidence>
<dbReference type="OrthoDB" id="10021397at2759"/>
<feature type="transmembrane region" description="Helical" evidence="7">
    <location>
        <begin position="319"/>
        <end position="341"/>
    </location>
</feature>
<dbReference type="AlphaFoldDB" id="A0A9W9HN21"/>
<dbReference type="GO" id="GO:0005886">
    <property type="term" value="C:plasma membrane"/>
    <property type="evidence" value="ECO:0007669"/>
    <property type="project" value="TreeGrafter"/>
</dbReference>
<dbReference type="EMBL" id="JAPQKO010000007">
    <property type="protein sequence ID" value="KAJ5152477.1"/>
    <property type="molecule type" value="Genomic_DNA"/>
</dbReference>
<evidence type="ECO:0000256" key="4">
    <source>
        <dbReference type="ARBA" id="ARBA00022989"/>
    </source>
</evidence>
<evidence type="ECO:0000256" key="5">
    <source>
        <dbReference type="ARBA" id="ARBA00023136"/>
    </source>
</evidence>
<feature type="transmembrane region" description="Helical" evidence="7">
    <location>
        <begin position="6"/>
        <end position="28"/>
    </location>
</feature>
<evidence type="ECO:0000256" key="2">
    <source>
        <dbReference type="ARBA" id="ARBA00007520"/>
    </source>
</evidence>
<dbReference type="PANTHER" id="PTHR23501">
    <property type="entry name" value="MAJOR FACILITATOR SUPERFAMILY"/>
    <property type="match status" value="1"/>
</dbReference>
<comment type="similarity">
    <text evidence="2">Belongs to the major facilitator superfamily. TCR/Tet family.</text>
</comment>
<organism evidence="8 9">
    <name type="scientific">Penicillium capsulatum</name>
    <dbReference type="NCBI Taxonomy" id="69766"/>
    <lineage>
        <taxon>Eukaryota</taxon>
        <taxon>Fungi</taxon>
        <taxon>Dikarya</taxon>
        <taxon>Ascomycota</taxon>
        <taxon>Pezizomycotina</taxon>
        <taxon>Eurotiomycetes</taxon>
        <taxon>Eurotiomycetidae</taxon>
        <taxon>Eurotiales</taxon>
        <taxon>Aspergillaceae</taxon>
        <taxon>Penicillium</taxon>
    </lineage>
</organism>
<keyword evidence="4 7" id="KW-1133">Transmembrane helix</keyword>
<reference evidence="8" key="1">
    <citation type="submission" date="2022-11" db="EMBL/GenBank/DDBJ databases">
        <authorList>
            <person name="Petersen C."/>
        </authorList>
    </citation>
    <scope>NUCLEOTIDE SEQUENCE</scope>
    <source>
        <strain evidence="8">IBT 21917</strain>
    </source>
</reference>
<feature type="transmembrane region" description="Helical" evidence="7">
    <location>
        <begin position="49"/>
        <end position="68"/>
    </location>
</feature>
<gene>
    <name evidence="8" type="ORF">N7492_009757</name>
</gene>
<evidence type="ECO:0000313" key="8">
    <source>
        <dbReference type="EMBL" id="KAJ5152477.1"/>
    </source>
</evidence>
<dbReference type="PANTHER" id="PTHR23501:SF193">
    <property type="entry name" value="MULTIDRUG TRANSPORTER, PUTATIVE (AFU_ORTHOLOGUE AFUA_8G00940)-RELATED"/>
    <property type="match status" value="1"/>
</dbReference>
<feature type="transmembrane region" description="Helical" evidence="7">
    <location>
        <begin position="155"/>
        <end position="176"/>
    </location>
</feature>
<feature type="transmembrane region" description="Helical" evidence="7">
    <location>
        <begin position="118"/>
        <end position="143"/>
    </location>
</feature>
<evidence type="ECO:0000256" key="6">
    <source>
        <dbReference type="ARBA" id="ARBA00023180"/>
    </source>
</evidence>
<dbReference type="InterPro" id="IPR036259">
    <property type="entry name" value="MFS_trans_sf"/>
</dbReference>
<evidence type="ECO:0000256" key="7">
    <source>
        <dbReference type="SAM" id="Phobius"/>
    </source>
</evidence>
<comment type="subcellular location">
    <subcellularLocation>
        <location evidence="1">Membrane</location>
        <topology evidence="1">Multi-pass membrane protein</topology>
    </subcellularLocation>
</comment>
<evidence type="ECO:0000256" key="1">
    <source>
        <dbReference type="ARBA" id="ARBA00004141"/>
    </source>
</evidence>
<keyword evidence="5 7" id="KW-0472">Membrane</keyword>
<reference evidence="8" key="2">
    <citation type="journal article" date="2023" name="IMA Fungus">
        <title>Comparative genomic study of the Penicillium genus elucidates a diverse pangenome and 15 lateral gene transfer events.</title>
        <authorList>
            <person name="Petersen C."/>
            <person name="Sorensen T."/>
            <person name="Nielsen M.R."/>
            <person name="Sondergaard T.E."/>
            <person name="Sorensen J.L."/>
            <person name="Fitzpatrick D.A."/>
            <person name="Frisvad J.C."/>
            <person name="Nielsen K.L."/>
        </authorList>
    </citation>
    <scope>NUCLEOTIDE SEQUENCE</scope>
    <source>
        <strain evidence="8">IBT 21917</strain>
    </source>
</reference>
<accession>A0A9W9HN21</accession>
<dbReference type="Proteomes" id="UP001146351">
    <property type="component" value="Unassembled WGS sequence"/>
</dbReference>
<feature type="transmembrane region" description="Helical" evidence="7">
    <location>
        <begin position="183"/>
        <end position="206"/>
    </location>
</feature>
<name>A0A9W9HN21_9EURO</name>
<feature type="transmembrane region" description="Helical" evidence="7">
    <location>
        <begin position="212"/>
        <end position="233"/>
    </location>
</feature>
<dbReference type="Gene3D" id="1.20.1250.20">
    <property type="entry name" value="MFS general substrate transporter like domains"/>
    <property type="match status" value="1"/>
</dbReference>
<dbReference type="SUPFAM" id="SSF103473">
    <property type="entry name" value="MFS general substrate transporter"/>
    <property type="match status" value="1"/>
</dbReference>
<dbReference type="GO" id="GO:0022857">
    <property type="term" value="F:transmembrane transporter activity"/>
    <property type="evidence" value="ECO:0007669"/>
    <property type="project" value="InterPro"/>
</dbReference>
<dbReference type="FunFam" id="1.20.1250.20:FF:000196">
    <property type="entry name" value="MFS toxin efflux pump (AflT)"/>
    <property type="match status" value="1"/>
</dbReference>
<dbReference type="Pfam" id="PF07690">
    <property type="entry name" value="MFS_1"/>
    <property type="match status" value="1"/>
</dbReference>
<feature type="transmembrane region" description="Helical" evidence="7">
    <location>
        <begin position="74"/>
        <end position="98"/>
    </location>
</feature>
<keyword evidence="9" id="KW-1185">Reference proteome</keyword>
<keyword evidence="3 7" id="KW-0812">Transmembrane</keyword>
<evidence type="ECO:0000256" key="3">
    <source>
        <dbReference type="ARBA" id="ARBA00022692"/>
    </source>
</evidence>
<feature type="transmembrane region" description="Helical" evidence="7">
    <location>
        <begin position="245"/>
        <end position="269"/>
    </location>
</feature>
<proteinExistence type="inferred from homology"/>
<comment type="caution">
    <text evidence="8">The sequence shown here is derived from an EMBL/GenBank/DDBJ whole genome shotgun (WGS) entry which is preliminary data.</text>
</comment>
<keyword evidence="6" id="KW-0325">Glycoprotein</keyword>
<protein>
    <recommendedName>
        <fullName evidence="10">Major facilitator superfamily (MFS) profile domain-containing protein</fullName>
    </recommendedName>
</protein>